<evidence type="ECO:0000313" key="2">
    <source>
        <dbReference type="EMBL" id="MBT1697418.1"/>
    </source>
</evidence>
<reference evidence="2 3" key="1">
    <citation type="submission" date="2021-05" db="EMBL/GenBank/DDBJ databases">
        <title>A Polyphasic approach of four new species of the genus Ohtaekwangia: Ohtaekwangia histidinii sp. nov., Ohtaekwangia cretensis sp. nov., Ohtaekwangia indiensis sp. nov., Ohtaekwangia reichenbachii sp. nov. from diverse environment.</title>
        <authorList>
            <person name="Octaviana S."/>
        </authorList>
    </citation>
    <scope>NUCLEOTIDE SEQUENCE [LARGE SCALE GENOMIC DNA]</scope>
    <source>
        <strain evidence="2 3">PWU4</strain>
    </source>
</reference>
<dbReference type="Pfam" id="PF19588">
    <property type="entry name" value="SxtJ"/>
    <property type="match status" value="1"/>
</dbReference>
<accession>A0AAP2GMX7</accession>
<evidence type="ECO:0000256" key="1">
    <source>
        <dbReference type="SAM" id="Phobius"/>
    </source>
</evidence>
<keyword evidence="1" id="KW-0812">Transmembrane</keyword>
<dbReference type="InterPro" id="IPR045781">
    <property type="entry name" value="SxtJ"/>
</dbReference>
<evidence type="ECO:0000313" key="3">
    <source>
        <dbReference type="Proteomes" id="UP001319200"/>
    </source>
</evidence>
<proteinExistence type="predicted"/>
<organism evidence="2 3">
    <name type="scientific">Chryseosolibacter histidini</name>
    <dbReference type="NCBI Taxonomy" id="2782349"/>
    <lineage>
        <taxon>Bacteria</taxon>
        <taxon>Pseudomonadati</taxon>
        <taxon>Bacteroidota</taxon>
        <taxon>Cytophagia</taxon>
        <taxon>Cytophagales</taxon>
        <taxon>Chryseotaleaceae</taxon>
        <taxon>Chryseosolibacter</taxon>
    </lineage>
</organism>
<name>A0AAP2GMX7_9BACT</name>
<feature type="transmembrane region" description="Helical" evidence="1">
    <location>
        <begin position="30"/>
        <end position="47"/>
    </location>
</feature>
<dbReference type="RefSeq" id="WP_254163288.1">
    <property type="nucleotide sequence ID" value="NZ_JAHESF010000009.1"/>
</dbReference>
<keyword evidence="3" id="KW-1185">Reference proteome</keyword>
<sequence>MQQQDRYKTILVIVTGLLAIAMIFRLSWLMYVALGIGLASVFIPAAARGIEWAWLKLAMALGWVNSRVLLSVIYFVFLLPLAWLSRLFVKDPLVLRKRNTSSLFVTRNHLYTKKDLENIW</sequence>
<protein>
    <recommendedName>
        <fullName evidence="4">SxtJ</fullName>
    </recommendedName>
</protein>
<keyword evidence="1" id="KW-0472">Membrane</keyword>
<feature type="transmembrane region" description="Helical" evidence="1">
    <location>
        <begin position="7"/>
        <end position="24"/>
    </location>
</feature>
<evidence type="ECO:0008006" key="4">
    <source>
        <dbReference type="Google" id="ProtNLM"/>
    </source>
</evidence>
<dbReference type="Proteomes" id="UP001319200">
    <property type="component" value="Unassembled WGS sequence"/>
</dbReference>
<keyword evidence="1" id="KW-1133">Transmembrane helix</keyword>
<feature type="transmembrane region" description="Helical" evidence="1">
    <location>
        <begin position="68"/>
        <end position="89"/>
    </location>
</feature>
<dbReference type="EMBL" id="JAHESF010000009">
    <property type="protein sequence ID" value="MBT1697418.1"/>
    <property type="molecule type" value="Genomic_DNA"/>
</dbReference>
<gene>
    <name evidence="2" type="ORF">KK083_11060</name>
</gene>
<comment type="caution">
    <text evidence="2">The sequence shown here is derived from an EMBL/GenBank/DDBJ whole genome shotgun (WGS) entry which is preliminary data.</text>
</comment>
<dbReference type="AlphaFoldDB" id="A0AAP2GMX7"/>